<proteinExistence type="predicted"/>
<dbReference type="WBParaSite" id="RSKR_0000298600.1">
    <property type="protein sequence ID" value="RSKR_0000298600.1"/>
    <property type="gene ID" value="RSKR_0000298600"/>
</dbReference>
<protein>
    <submittedName>
        <fullName evidence="2">DEAD domain-containing protein</fullName>
    </submittedName>
</protein>
<organism evidence="1 2">
    <name type="scientific">Rhabditophanes sp. KR3021</name>
    <dbReference type="NCBI Taxonomy" id="114890"/>
    <lineage>
        <taxon>Eukaryota</taxon>
        <taxon>Metazoa</taxon>
        <taxon>Ecdysozoa</taxon>
        <taxon>Nematoda</taxon>
        <taxon>Chromadorea</taxon>
        <taxon>Rhabditida</taxon>
        <taxon>Tylenchina</taxon>
        <taxon>Panagrolaimomorpha</taxon>
        <taxon>Strongyloidoidea</taxon>
        <taxon>Alloionematidae</taxon>
        <taxon>Rhabditophanes</taxon>
    </lineage>
</organism>
<name>A0AC35TPL8_9BILA</name>
<accession>A0AC35TPL8</accession>
<sequence length="294" mass="33912">MFTLCMPKFRDFPKRNVVQQNERPPDHDNVQKETDDPKQNEINHRPIPERFYQQPIQRYGTIGYSSDLVQAIARAKESLTPTPAESAFAHIVERTDVKNIRLRSELTDECVYTYLLPMLKCFYLNGFHISTEKRQRSPYGLVLCSNPETAIATYGCIQKFILDGKLPFIVKVAHQRSAIKDVVSHMQTFCHILVTTHAILNNLLPKAEIMLNRCSYMVLQNVDTWMLSNSKVCPIQRVKDLHTQMKFSGFPTDEHFMLVSVAESFNKSTDKICNIFSSNPHYDIDLDINNEPLL</sequence>
<reference evidence="2" key="1">
    <citation type="submission" date="2016-11" db="UniProtKB">
        <authorList>
            <consortium name="WormBaseParasite"/>
        </authorList>
    </citation>
    <scope>IDENTIFICATION</scope>
    <source>
        <strain evidence="2">KR3021</strain>
    </source>
</reference>
<evidence type="ECO:0000313" key="2">
    <source>
        <dbReference type="WBParaSite" id="RSKR_0000298600.1"/>
    </source>
</evidence>
<evidence type="ECO:0000313" key="1">
    <source>
        <dbReference type="Proteomes" id="UP000095286"/>
    </source>
</evidence>
<dbReference type="Proteomes" id="UP000095286">
    <property type="component" value="Unplaced"/>
</dbReference>